<dbReference type="Gene3D" id="4.10.860.10">
    <property type="entry name" value="UVR domain"/>
    <property type="match status" value="1"/>
</dbReference>
<dbReference type="STRING" id="886293.Sinac_6871"/>
<dbReference type="eggNOG" id="COG3880">
    <property type="taxonomic scope" value="Bacteria"/>
</dbReference>
<dbReference type="KEGG" id="saci:Sinac_6871"/>
<evidence type="ECO:0000313" key="3">
    <source>
        <dbReference type="EMBL" id="AGA30931.1"/>
    </source>
</evidence>
<gene>
    <name evidence="3" type="ordered locus">Sinac_6871</name>
</gene>
<dbReference type="OrthoDB" id="252502at2"/>
<dbReference type="Pfam" id="PF02151">
    <property type="entry name" value="UVR"/>
    <property type="match status" value="1"/>
</dbReference>
<accession>L0DRD3</accession>
<keyword evidence="1" id="KW-0227">DNA damage</keyword>
<keyword evidence="1" id="KW-0742">SOS response</keyword>
<dbReference type="InterPro" id="IPR001943">
    <property type="entry name" value="UVR_dom"/>
</dbReference>
<evidence type="ECO:0000256" key="1">
    <source>
        <dbReference type="ARBA" id="ARBA00023236"/>
    </source>
</evidence>
<proteinExistence type="predicted"/>
<dbReference type="GO" id="GO:0009432">
    <property type="term" value="P:SOS response"/>
    <property type="evidence" value="ECO:0007669"/>
    <property type="project" value="UniProtKB-KW"/>
</dbReference>
<dbReference type="Proteomes" id="UP000010798">
    <property type="component" value="Chromosome"/>
</dbReference>
<dbReference type="EMBL" id="CP003364">
    <property type="protein sequence ID" value="AGA30931.1"/>
    <property type="molecule type" value="Genomic_DNA"/>
</dbReference>
<organism evidence="3 4">
    <name type="scientific">Singulisphaera acidiphila (strain ATCC BAA-1392 / DSM 18658 / VKM B-2454 / MOB10)</name>
    <dbReference type="NCBI Taxonomy" id="886293"/>
    <lineage>
        <taxon>Bacteria</taxon>
        <taxon>Pseudomonadati</taxon>
        <taxon>Planctomycetota</taxon>
        <taxon>Planctomycetia</taxon>
        <taxon>Isosphaerales</taxon>
        <taxon>Isosphaeraceae</taxon>
        <taxon>Singulisphaera</taxon>
    </lineage>
</organism>
<evidence type="ECO:0000259" key="2">
    <source>
        <dbReference type="PROSITE" id="PS50151"/>
    </source>
</evidence>
<keyword evidence="4" id="KW-1185">Reference proteome</keyword>
<feature type="domain" description="UVR" evidence="2">
    <location>
        <begin position="208"/>
        <end position="243"/>
    </location>
</feature>
<evidence type="ECO:0000313" key="4">
    <source>
        <dbReference type="Proteomes" id="UP000010798"/>
    </source>
</evidence>
<name>L0DRD3_SINAD</name>
<dbReference type="HOGENOM" id="CLU_066617_0_0_0"/>
<reference evidence="3 4" key="1">
    <citation type="submission" date="2012-02" db="EMBL/GenBank/DDBJ databases">
        <title>Complete sequence of chromosome of Singulisphaera acidiphila DSM 18658.</title>
        <authorList>
            <consortium name="US DOE Joint Genome Institute (JGI-PGF)"/>
            <person name="Lucas S."/>
            <person name="Copeland A."/>
            <person name="Lapidus A."/>
            <person name="Glavina del Rio T."/>
            <person name="Dalin E."/>
            <person name="Tice H."/>
            <person name="Bruce D."/>
            <person name="Goodwin L."/>
            <person name="Pitluck S."/>
            <person name="Peters L."/>
            <person name="Ovchinnikova G."/>
            <person name="Chertkov O."/>
            <person name="Kyrpides N."/>
            <person name="Mavromatis K."/>
            <person name="Ivanova N."/>
            <person name="Brettin T."/>
            <person name="Detter J.C."/>
            <person name="Han C."/>
            <person name="Larimer F."/>
            <person name="Land M."/>
            <person name="Hauser L."/>
            <person name="Markowitz V."/>
            <person name="Cheng J.-F."/>
            <person name="Hugenholtz P."/>
            <person name="Woyke T."/>
            <person name="Wu D."/>
            <person name="Tindall B."/>
            <person name="Pomrenke H."/>
            <person name="Brambilla E."/>
            <person name="Klenk H.-P."/>
            <person name="Eisen J.A."/>
        </authorList>
    </citation>
    <scope>NUCLEOTIDE SEQUENCE [LARGE SCALE GENOMIC DNA]</scope>
    <source>
        <strain evidence="4">ATCC BAA-1392 / DSM 18658 / VKM B-2454 / MOB10</strain>
    </source>
</reference>
<protein>
    <submittedName>
        <fullName evidence="3">Uncharacterized protein with conserved CXXC pairs</fullName>
    </submittedName>
</protein>
<sequence length="253" mass="29356">MSKDITPILAGWEHDPDEMQVRIVTGDDGRDKIQMRLDLGLLQMEMAGRPDGRRPDDHESLLDLYEASASAEDFALDISACAALMQEGRLYYQRYLAAFHLQRYDLVVRDTDRNLRLFAFVVRYASRPRDKIEFDQYRPYVMMMRTRALALDSLAKNDSTQALAQIDEGIEGIRDFLKDYEQSDHEAECMELGFLLRWKRDIESNRPRGPLERLEQQLELAVALEDYEEAARIRDQLVRLRGTEIATSSEPHP</sequence>
<dbReference type="PROSITE" id="PS50151">
    <property type="entry name" value="UVR"/>
    <property type="match status" value="1"/>
</dbReference>
<dbReference type="InterPro" id="IPR036876">
    <property type="entry name" value="UVR_dom_sf"/>
</dbReference>
<dbReference type="AlphaFoldDB" id="L0DRD3"/>
<dbReference type="SUPFAM" id="SSF46600">
    <property type="entry name" value="C-terminal UvrC-binding domain of UvrB"/>
    <property type="match status" value="1"/>
</dbReference>
<dbReference type="RefSeq" id="WP_015250003.1">
    <property type="nucleotide sequence ID" value="NC_019892.1"/>
</dbReference>